<dbReference type="AlphaFoldDB" id="A0A2P8A4R8"/>
<dbReference type="SUPFAM" id="SSF47095">
    <property type="entry name" value="HMG-box"/>
    <property type="match status" value="2"/>
</dbReference>
<comment type="caution">
    <text evidence="5">The sequence shown here is derived from an EMBL/GenBank/DDBJ whole genome shotgun (WGS) entry which is preliminary data.</text>
</comment>
<dbReference type="EMBL" id="NHZQ01000067">
    <property type="protein sequence ID" value="PSK55466.1"/>
    <property type="molecule type" value="Genomic_DNA"/>
</dbReference>
<feature type="domain" description="HMG box" evidence="4">
    <location>
        <begin position="265"/>
        <end position="330"/>
    </location>
</feature>
<dbReference type="Pfam" id="PF09011">
    <property type="entry name" value="HMG_box_2"/>
    <property type="match status" value="1"/>
</dbReference>
<dbReference type="PANTHER" id="PTHR48112">
    <property type="entry name" value="HIGH MOBILITY GROUP PROTEIN DSP1"/>
    <property type="match status" value="1"/>
</dbReference>
<keyword evidence="1 2" id="KW-0238">DNA-binding</keyword>
<evidence type="ECO:0000256" key="3">
    <source>
        <dbReference type="SAM" id="MobiDB-lite"/>
    </source>
</evidence>
<name>A0A2P8A4R8_9PEZI</name>
<dbReference type="GO" id="GO:0003677">
    <property type="term" value="F:DNA binding"/>
    <property type="evidence" value="ECO:0007669"/>
    <property type="project" value="UniProtKB-UniRule"/>
</dbReference>
<dbReference type="InterPro" id="IPR050342">
    <property type="entry name" value="HMGB"/>
</dbReference>
<dbReference type="STRING" id="40998.A0A2P8A4R8"/>
<dbReference type="GO" id="GO:0005634">
    <property type="term" value="C:nucleus"/>
    <property type="evidence" value="ECO:0007669"/>
    <property type="project" value="UniProtKB-UniRule"/>
</dbReference>
<evidence type="ECO:0000256" key="2">
    <source>
        <dbReference type="PROSITE-ProRule" id="PRU00267"/>
    </source>
</evidence>
<dbReference type="InterPro" id="IPR036910">
    <property type="entry name" value="HMG_box_dom_sf"/>
</dbReference>
<dbReference type="Gene3D" id="1.10.30.10">
    <property type="entry name" value="High mobility group box domain"/>
    <property type="match status" value="2"/>
</dbReference>
<feature type="DNA-binding region" description="HMG box" evidence="2">
    <location>
        <begin position="265"/>
        <end position="330"/>
    </location>
</feature>
<proteinExistence type="predicted"/>
<keyword evidence="2" id="KW-0539">Nucleus</keyword>
<dbReference type="OrthoDB" id="1919336at2759"/>
<evidence type="ECO:0000256" key="1">
    <source>
        <dbReference type="ARBA" id="ARBA00023125"/>
    </source>
</evidence>
<dbReference type="SMART" id="SM00398">
    <property type="entry name" value="HMG"/>
    <property type="match status" value="2"/>
</dbReference>
<evidence type="ECO:0000259" key="4">
    <source>
        <dbReference type="PROSITE" id="PS50118"/>
    </source>
</evidence>
<protein>
    <recommendedName>
        <fullName evidence="4">HMG box domain-containing protein</fullName>
    </recommendedName>
</protein>
<dbReference type="PANTHER" id="PTHR48112:SF22">
    <property type="entry name" value="MITOCHONDRIAL TRANSCRIPTION FACTOR A, ISOFORM B"/>
    <property type="match status" value="1"/>
</dbReference>
<accession>A0A2P8A4R8</accession>
<dbReference type="Proteomes" id="UP000243723">
    <property type="component" value="Unassembled WGS sequence"/>
</dbReference>
<feature type="compositionally biased region" description="Basic and acidic residues" evidence="3">
    <location>
        <begin position="105"/>
        <end position="129"/>
    </location>
</feature>
<sequence length="348" mass="38804">MLPTQLPLRLAAATRLTTSTTFVARSLLTRRVLVPSFTRLYATPAKPKKGSIGETAKRGRTTKTTSTTGAKPKTTTRKATTKTKEPAKAKQPSKTATLKAAAKQRAVERAAKSKAKKAEQAAKKREREKQKRAKAKAQTTSSGLTVKELKAQALSPPKVASSSAWIVFYAGRVRNNPSAVRGAGGVTQVVKDVKREYDNLSSSEKESYERRAKEEKADSEREYKRWVEGHAAEDIRKANVARAQLRRSKIRGAKQYKPIQDERALKKPISAYLRFNKERFQSGQHRGSVPEQAKESGRVWKELGDHEKKDYYEAYEKDLAAYNREYEALYGHPAPKKAATTPKAKTTT</sequence>
<feature type="compositionally biased region" description="Low complexity" evidence="3">
    <location>
        <begin position="62"/>
        <end position="73"/>
    </location>
</feature>
<reference evidence="5 6" key="1">
    <citation type="submission" date="2017-05" db="EMBL/GenBank/DDBJ databases">
        <title>Draft genome sequence of Elsinoe australis.</title>
        <authorList>
            <person name="Cheng Q."/>
        </authorList>
    </citation>
    <scope>NUCLEOTIDE SEQUENCE [LARGE SCALE GENOMIC DNA]</scope>
    <source>
        <strain evidence="5 6">NL1</strain>
    </source>
</reference>
<evidence type="ECO:0000313" key="6">
    <source>
        <dbReference type="Proteomes" id="UP000243723"/>
    </source>
</evidence>
<evidence type="ECO:0000313" key="5">
    <source>
        <dbReference type="EMBL" id="PSK55466.1"/>
    </source>
</evidence>
<keyword evidence="6" id="KW-1185">Reference proteome</keyword>
<dbReference type="PROSITE" id="PS50118">
    <property type="entry name" value="HMG_BOX_2"/>
    <property type="match status" value="1"/>
</dbReference>
<dbReference type="InterPro" id="IPR009071">
    <property type="entry name" value="HMG_box_dom"/>
</dbReference>
<organism evidence="5 6">
    <name type="scientific">Elsinoe australis</name>
    <dbReference type="NCBI Taxonomy" id="40998"/>
    <lineage>
        <taxon>Eukaryota</taxon>
        <taxon>Fungi</taxon>
        <taxon>Dikarya</taxon>
        <taxon>Ascomycota</taxon>
        <taxon>Pezizomycotina</taxon>
        <taxon>Dothideomycetes</taxon>
        <taxon>Dothideomycetidae</taxon>
        <taxon>Myriangiales</taxon>
        <taxon>Elsinoaceae</taxon>
        <taxon>Elsinoe</taxon>
    </lineage>
</organism>
<feature type="region of interest" description="Disordered" evidence="3">
    <location>
        <begin position="44"/>
        <end position="142"/>
    </location>
</feature>
<gene>
    <name evidence="5" type="ORF">B9Z65_2855</name>
</gene>